<protein>
    <submittedName>
        <fullName evidence="2">ATP-binding protein</fullName>
    </submittedName>
</protein>
<dbReference type="SMART" id="SM00382">
    <property type="entry name" value="AAA"/>
    <property type="match status" value="1"/>
</dbReference>
<keyword evidence="2" id="KW-0547">Nucleotide-binding</keyword>
<dbReference type="InterPro" id="IPR025420">
    <property type="entry name" value="DUF4143"/>
</dbReference>
<evidence type="ECO:0000313" key="2">
    <source>
        <dbReference type="EMBL" id="MBS3063767.1"/>
    </source>
</evidence>
<dbReference type="InterPro" id="IPR027417">
    <property type="entry name" value="P-loop_NTPase"/>
</dbReference>
<reference evidence="2" key="1">
    <citation type="submission" date="2021-03" db="EMBL/GenBank/DDBJ databases">
        <authorList>
            <person name="Jaffe A."/>
        </authorList>
    </citation>
    <scope>NUCLEOTIDE SEQUENCE</scope>
    <source>
        <strain evidence="2">RIFCSPLOWO2_01_FULL_58_19</strain>
    </source>
</reference>
<dbReference type="AlphaFoldDB" id="A0A8T4LAP4"/>
<dbReference type="SUPFAM" id="SSF52540">
    <property type="entry name" value="P-loop containing nucleoside triphosphate hydrolases"/>
    <property type="match status" value="1"/>
</dbReference>
<dbReference type="Pfam" id="PF13173">
    <property type="entry name" value="AAA_14"/>
    <property type="match status" value="1"/>
</dbReference>
<dbReference type="GO" id="GO:0005524">
    <property type="term" value="F:ATP binding"/>
    <property type="evidence" value="ECO:0007669"/>
    <property type="project" value="UniProtKB-KW"/>
</dbReference>
<dbReference type="PANTHER" id="PTHR33295">
    <property type="entry name" value="ATPASE"/>
    <property type="match status" value="1"/>
</dbReference>
<reference evidence="2" key="2">
    <citation type="submission" date="2021-05" db="EMBL/GenBank/DDBJ databases">
        <title>Protein family content uncovers lineage relationships and bacterial pathway maintenance mechanisms in DPANN archaea.</title>
        <authorList>
            <person name="Castelle C.J."/>
            <person name="Meheust R."/>
            <person name="Jaffe A.L."/>
            <person name="Seitz K."/>
            <person name="Gong X."/>
            <person name="Baker B.J."/>
            <person name="Banfield J.F."/>
        </authorList>
    </citation>
    <scope>NUCLEOTIDE SEQUENCE</scope>
    <source>
        <strain evidence="2">RIFCSPLOWO2_01_FULL_58_19</strain>
    </source>
</reference>
<dbReference type="Pfam" id="PF13635">
    <property type="entry name" value="DUF4143"/>
    <property type="match status" value="1"/>
</dbReference>
<dbReference type="Proteomes" id="UP000678237">
    <property type="component" value="Unassembled WGS sequence"/>
</dbReference>
<dbReference type="InterPro" id="IPR041682">
    <property type="entry name" value="AAA_14"/>
</dbReference>
<dbReference type="InterPro" id="IPR011335">
    <property type="entry name" value="Restrct_endonuc-II-like"/>
</dbReference>
<evidence type="ECO:0000259" key="1">
    <source>
        <dbReference type="SMART" id="SM00382"/>
    </source>
</evidence>
<dbReference type="InterPro" id="IPR003593">
    <property type="entry name" value="AAA+_ATPase"/>
</dbReference>
<gene>
    <name evidence="2" type="ORF">J4203_07955</name>
</gene>
<dbReference type="PANTHER" id="PTHR33295:SF18">
    <property type="entry name" value="AAA+ ATPASE DOMAIN-CONTAINING PROTEIN"/>
    <property type="match status" value="1"/>
</dbReference>
<dbReference type="SUPFAM" id="SSF52980">
    <property type="entry name" value="Restriction endonuclease-like"/>
    <property type="match status" value="1"/>
</dbReference>
<name>A0A8T4LAP4_9ARCH</name>
<feature type="domain" description="AAA+ ATPase" evidence="1">
    <location>
        <begin position="34"/>
        <end position="147"/>
    </location>
</feature>
<sequence>MLSRELGELLEKWAVKETTFKRDVEDDILPFVGSRNVVFLYGPRRSGKSVVARRLLKKMPENTLTRYVNLEDPKLVGSLNTDLLDAFADGLKAKDTLVFDEVQLVEGWEKWVRRAVDTRQCQVIVTGSSAKLLSSEFATSLGGRGIGFQVLPFSFSEFQRVTKKGLNAYLKIGGYPEVALHPEKKEKLLESYFELALIKDIITRHDVRDPAALRNLAFYLLTNSGKQVSLKKMRVALGLSYDTIRQFLGYLEASFLVFQVPFFSFSLKESLSKPRKVFAFDLGMQQYASKSFTEDRGRLAEAAVAIELKHRGFEAYYWKNAGEVDFVAKKKTSLLPINVCYSENLPKREKEGLMEFCKKNKALKATILYPGKTSKSTEENIEIENKNLQEWLTEKEPAIRF</sequence>
<dbReference type="Gene3D" id="3.40.50.300">
    <property type="entry name" value="P-loop containing nucleotide triphosphate hydrolases"/>
    <property type="match status" value="1"/>
</dbReference>
<keyword evidence="2" id="KW-0067">ATP-binding</keyword>
<evidence type="ECO:0000313" key="3">
    <source>
        <dbReference type="Proteomes" id="UP000678237"/>
    </source>
</evidence>
<comment type="caution">
    <text evidence="2">The sequence shown here is derived from an EMBL/GenBank/DDBJ whole genome shotgun (WGS) entry which is preliminary data.</text>
</comment>
<accession>A0A8T4LAP4</accession>
<dbReference type="EMBL" id="JAGVWE010000007">
    <property type="protein sequence ID" value="MBS3063767.1"/>
    <property type="molecule type" value="Genomic_DNA"/>
</dbReference>
<organism evidence="2 3">
    <name type="scientific">Candidatus Iainarchaeum sp</name>
    <dbReference type="NCBI Taxonomy" id="3101447"/>
    <lineage>
        <taxon>Archaea</taxon>
        <taxon>Candidatus Iainarchaeota</taxon>
        <taxon>Candidatus Iainarchaeia</taxon>
        <taxon>Candidatus Iainarchaeales</taxon>
        <taxon>Candidatus Iainarchaeaceae</taxon>
        <taxon>Candidatus Iainarchaeum</taxon>
    </lineage>
</organism>
<proteinExistence type="predicted"/>